<accession>A0A542D6D7</accession>
<dbReference type="PROSITE" id="PS50931">
    <property type="entry name" value="HTH_LYSR"/>
    <property type="match status" value="1"/>
</dbReference>
<keyword evidence="3 6" id="KW-0238">DNA-binding</keyword>
<organism evidence="6">
    <name type="scientific">Serratia fonticola</name>
    <dbReference type="NCBI Taxonomy" id="47917"/>
    <lineage>
        <taxon>Bacteria</taxon>
        <taxon>Pseudomonadati</taxon>
        <taxon>Pseudomonadota</taxon>
        <taxon>Gammaproteobacteria</taxon>
        <taxon>Enterobacterales</taxon>
        <taxon>Yersiniaceae</taxon>
        <taxon>Serratia</taxon>
    </lineage>
</organism>
<dbReference type="EMBL" id="VISQ01000001">
    <property type="protein sequence ID" value="TVZ68156.1"/>
    <property type="molecule type" value="Genomic_DNA"/>
</dbReference>
<comment type="caution">
    <text evidence="6">The sequence shown here is derived from an EMBL/GenBank/DDBJ whole genome shotgun (WGS) entry which is preliminary data.</text>
</comment>
<reference evidence="6" key="1">
    <citation type="submission" date="2019-06" db="EMBL/GenBank/DDBJ databases">
        <authorList>
            <person name="Deangelis K."/>
            <person name="Huntemann M."/>
            <person name="Clum A."/>
            <person name="Pillay M."/>
            <person name="Palaniappan K."/>
            <person name="Varghese N."/>
            <person name="Mikhailova N."/>
            <person name="Stamatis D."/>
            <person name="Reddy T."/>
            <person name="Daum C."/>
            <person name="Shapiro N."/>
            <person name="Ivanova N."/>
            <person name="Kyrpides N."/>
            <person name="Woyke T."/>
        </authorList>
    </citation>
    <scope>NUCLEOTIDE SEQUENCE [LARGE SCALE GENOMIC DNA]</scope>
    <source>
        <strain evidence="6">128R</strain>
    </source>
</reference>
<evidence type="ECO:0000256" key="1">
    <source>
        <dbReference type="ARBA" id="ARBA00009437"/>
    </source>
</evidence>
<evidence type="ECO:0000256" key="3">
    <source>
        <dbReference type="ARBA" id="ARBA00023125"/>
    </source>
</evidence>
<dbReference type="InterPro" id="IPR005119">
    <property type="entry name" value="LysR_subst-bd"/>
</dbReference>
<sequence>MKKKIPKSELLVTFEVVARHQSFARAAEELSLTQSALFRQIATLEEFLQVPLFSRCKKKLFLSDAGRHYLPLVRDVLVKLENDTQHIRRFHQKKQSLEIATTPTLSTEWLIPNLHAFSALHDNIVVNITALSCVNDFLNCKSDIAIMRENFCTPWAFVEPLFEEELLPVCSNTFLKDNNKKISVYQLLSENTLLHQNSRPEGWQEWFAQFNISNPDVNKGPSFDLLSMLITAVRSNLGVALLPKFSIKEDLRQGNLIIPCEAPFFTGNKYIMTWKQESMNSIKVKLFRDWVKKLVE</sequence>
<feature type="domain" description="HTH lysR-type" evidence="5">
    <location>
        <begin position="6"/>
        <end position="63"/>
    </location>
</feature>
<keyword evidence="2" id="KW-0805">Transcription regulation</keyword>
<dbReference type="SUPFAM" id="SSF53850">
    <property type="entry name" value="Periplasmic binding protein-like II"/>
    <property type="match status" value="1"/>
</dbReference>
<evidence type="ECO:0000256" key="4">
    <source>
        <dbReference type="ARBA" id="ARBA00023163"/>
    </source>
</evidence>
<dbReference type="InterPro" id="IPR036390">
    <property type="entry name" value="WH_DNA-bd_sf"/>
</dbReference>
<dbReference type="GO" id="GO:0006351">
    <property type="term" value="P:DNA-templated transcription"/>
    <property type="evidence" value="ECO:0007669"/>
    <property type="project" value="TreeGrafter"/>
</dbReference>
<dbReference type="Gene3D" id="3.40.190.10">
    <property type="entry name" value="Periplasmic binding protein-like II"/>
    <property type="match status" value="2"/>
</dbReference>
<evidence type="ECO:0000256" key="2">
    <source>
        <dbReference type="ARBA" id="ARBA00023015"/>
    </source>
</evidence>
<dbReference type="AlphaFoldDB" id="A0A542D6D7"/>
<dbReference type="GO" id="GO:0043565">
    <property type="term" value="F:sequence-specific DNA binding"/>
    <property type="evidence" value="ECO:0007669"/>
    <property type="project" value="TreeGrafter"/>
</dbReference>
<dbReference type="InterPro" id="IPR036388">
    <property type="entry name" value="WH-like_DNA-bd_sf"/>
</dbReference>
<evidence type="ECO:0000313" key="6">
    <source>
        <dbReference type="EMBL" id="TVZ68156.1"/>
    </source>
</evidence>
<name>A0A542D6D7_SERFO</name>
<protein>
    <submittedName>
        <fullName evidence="6">DNA-binding transcriptional LysR family regulator</fullName>
    </submittedName>
</protein>
<gene>
    <name evidence="6" type="ORF">FHU10_0575</name>
</gene>
<dbReference type="Gene3D" id="1.10.10.10">
    <property type="entry name" value="Winged helix-like DNA-binding domain superfamily/Winged helix DNA-binding domain"/>
    <property type="match status" value="1"/>
</dbReference>
<dbReference type="PRINTS" id="PR00039">
    <property type="entry name" value="HTHLYSR"/>
</dbReference>
<evidence type="ECO:0000259" key="5">
    <source>
        <dbReference type="PROSITE" id="PS50931"/>
    </source>
</evidence>
<dbReference type="PANTHER" id="PTHR30537">
    <property type="entry name" value="HTH-TYPE TRANSCRIPTIONAL REGULATOR"/>
    <property type="match status" value="1"/>
</dbReference>
<dbReference type="PANTHER" id="PTHR30537:SF26">
    <property type="entry name" value="GLYCINE CLEAVAGE SYSTEM TRANSCRIPTIONAL ACTIVATOR"/>
    <property type="match status" value="1"/>
</dbReference>
<dbReference type="OrthoDB" id="5526340at2"/>
<comment type="similarity">
    <text evidence="1">Belongs to the LysR transcriptional regulatory family.</text>
</comment>
<dbReference type="Pfam" id="PF03466">
    <property type="entry name" value="LysR_substrate"/>
    <property type="match status" value="1"/>
</dbReference>
<dbReference type="SUPFAM" id="SSF46785">
    <property type="entry name" value="Winged helix' DNA-binding domain"/>
    <property type="match status" value="1"/>
</dbReference>
<keyword evidence="4" id="KW-0804">Transcription</keyword>
<dbReference type="Pfam" id="PF00126">
    <property type="entry name" value="HTH_1"/>
    <property type="match status" value="1"/>
</dbReference>
<dbReference type="InterPro" id="IPR058163">
    <property type="entry name" value="LysR-type_TF_proteobact-type"/>
</dbReference>
<dbReference type="GO" id="GO:0003700">
    <property type="term" value="F:DNA-binding transcription factor activity"/>
    <property type="evidence" value="ECO:0007669"/>
    <property type="project" value="InterPro"/>
</dbReference>
<dbReference type="InterPro" id="IPR000847">
    <property type="entry name" value="LysR_HTH_N"/>
</dbReference>
<reference evidence="6" key="2">
    <citation type="submission" date="2019-08" db="EMBL/GenBank/DDBJ databases">
        <title>Investigation of anaerobic lignin degradation for improved lignocellulosic biofuels.</title>
        <authorList>
            <person name="Deangelis K.PhD."/>
        </authorList>
    </citation>
    <scope>NUCLEOTIDE SEQUENCE [LARGE SCALE GENOMIC DNA]</scope>
    <source>
        <strain evidence="6">128R</strain>
    </source>
</reference>
<proteinExistence type="inferred from homology"/>